<accession>A0ABP7P144</accession>
<dbReference type="SUPFAM" id="SSF56935">
    <property type="entry name" value="Porins"/>
    <property type="match status" value="1"/>
</dbReference>
<evidence type="ECO:0000256" key="4">
    <source>
        <dbReference type="ARBA" id="ARBA00022692"/>
    </source>
</evidence>
<evidence type="ECO:0000313" key="9">
    <source>
        <dbReference type="EMBL" id="GAA3957986.1"/>
    </source>
</evidence>
<organism evidence="9 10">
    <name type="scientific">Pedobacter ginsengiterrae</name>
    <dbReference type="NCBI Taxonomy" id="871696"/>
    <lineage>
        <taxon>Bacteria</taxon>
        <taxon>Pseudomonadati</taxon>
        <taxon>Bacteroidota</taxon>
        <taxon>Sphingobacteriia</taxon>
        <taxon>Sphingobacteriales</taxon>
        <taxon>Sphingobacteriaceae</taxon>
        <taxon>Pedobacter</taxon>
    </lineage>
</organism>
<dbReference type="Pfam" id="PF13715">
    <property type="entry name" value="CarbopepD_reg_2"/>
    <property type="match status" value="1"/>
</dbReference>
<keyword evidence="4 7" id="KW-0812">Transmembrane</keyword>
<dbReference type="PROSITE" id="PS52016">
    <property type="entry name" value="TONB_DEPENDENT_REC_3"/>
    <property type="match status" value="1"/>
</dbReference>
<dbReference type="Gene3D" id="2.60.40.1120">
    <property type="entry name" value="Carboxypeptidase-like, regulatory domain"/>
    <property type="match status" value="1"/>
</dbReference>
<keyword evidence="10" id="KW-1185">Reference proteome</keyword>
<keyword evidence="5 7" id="KW-0472">Membrane</keyword>
<dbReference type="Pfam" id="PF07715">
    <property type="entry name" value="Plug"/>
    <property type="match status" value="1"/>
</dbReference>
<name>A0ABP7P144_9SPHI</name>
<feature type="domain" description="TonB-dependent receptor plug" evidence="8">
    <location>
        <begin position="97"/>
        <end position="217"/>
    </location>
</feature>
<keyword evidence="2 7" id="KW-0813">Transport</keyword>
<keyword evidence="6 7" id="KW-0998">Cell outer membrane</keyword>
<dbReference type="InterPro" id="IPR039426">
    <property type="entry name" value="TonB-dep_rcpt-like"/>
</dbReference>
<comment type="similarity">
    <text evidence="7">Belongs to the TonB-dependent receptor family.</text>
</comment>
<dbReference type="InterPro" id="IPR012910">
    <property type="entry name" value="Plug_dom"/>
</dbReference>
<evidence type="ECO:0000256" key="3">
    <source>
        <dbReference type="ARBA" id="ARBA00022452"/>
    </source>
</evidence>
<proteinExistence type="inferred from homology"/>
<evidence type="ECO:0000256" key="1">
    <source>
        <dbReference type="ARBA" id="ARBA00004571"/>
    </source>
</evidence>
<dbReference type="SUPFAM" id="SSF49464">
    <property type="entry name" value="Carboxypeptidase regulatory domain-like"/>
    <property type="match status" value="1"/>
</dbReference>
<dbReference type="EMBL" id="BAABAK010000004">
    <property type="protein sequence ID" value="GAA3957986.1"/>
    <property type="molecule type" value="Genomic_DNA"/>
</dbReference>
<dbReference type="InterPro" id="IPR023997">
    <property type="entry name" value="TonB-dep_OMP_SusC/RagA_CS"/>
</dbReference>
<dbReference type="Gene3D" id="2.170.130.10">
    <property type="entry name" value="TonB-dependent receptor, plug domain"/>
    <property type="match status" value="1"/>
</dbReference>
<sequence>MAQDRTVTGTVTSKEDGLPLPGVSVKLTGLKVGTVTNASGSFTINISSNATAIEFSALGFVPQKQTITGASTYNVSLSADTKDLEDVIVVAYGTVKKESFTGAASVVGAKTLADRPNTSFQKSLQGAAAGVQVTSVSGQPGAATQVRVRGVGSISAGSTPLYVIDGIAVTSSGLDLTSVAQTADVLSSLNPNDIESVTILKDAAASAIYGSRAANGVVLITTKQGKAGATKFTASITGGYSYQAVEKHDVLNAQEYYKVYFDSYYAQRIAAGLAPDAAAIAANTLTRNRLTVNPFNTLNPFVAGGGLAPGASLLYDTNWRDEVLRRGQTKDVNVSASGGSEKLKYYVSGGYFDQKGIVIGSDYKRYSGKFNLSNDVNKFFSFGINNTLASSTQNTPPGAGGGANPVRFGDIVANIYSLYVRDANGNPVLDANGNPTYSYVNPVSPDFNPVGLNELDTYLTKITRITTTPFAQVKFLNGFTAKSTVSLDYSAVRESQFYNLLHGNGVGVKGRGYRYSKEDITTTYINTLTYNKSIGKHNFDVLVGQEAYRNKFDGITAMATGYGFAGQTELVSASTPGTASSSYTEARFESYFSRANYDYEGKYFLSGSFRRDGFSAFGPDNKFGNFWSVGGAWRLKQENFMKDVRFIDDLKLRASYGVTGNNDIGRYAAQGLYSLANAYEGLAGMAYSQLANSELAWEKSKTTEFGLEFSVLNRRINGEISYFQKKSDGLLFAKPLSRTTGFTSITTNLAEMNNTGIELAINASPIRTTDFNWNIAFNITKIKNKIVASTQDEVVDGTKLIKIGGDRYQWYLREYAGIDQADGRAMWYKDDASGNKVTTKVYAEAKQYSGLGSALPKYYGGFNNTLNYKDFDLSVYTYFSLGGKVYDALYAALMHNGITPGQQMSRDVLNAWSATNTSSTIPRFLPTSNTDLSNSASSRFLYDGSYMRVKNIALGYTLKKEWANKVMLSTARLFVMAENPFTLAKHKGYDPESTIDGTSNNDIPNIKTFSIGLTAGF</sequence>
<comment type="caution">
    <text evidence="9">The sequence shown here is derived from an EMBL/GenBank/DDBJ whole genome shotgun (WGS) entry which is preliminary data.</text>
</comment>
<gene>
    <name evidence="9" type="ORF">GCM10022246_09540</name>
</gene>
<dbReference type="InterPro" id="IPR008969">
    <property type="entry name" value="CarboxyPept-like_regulatory"/>
</dbReference>
<dbReference type="InterPro" id="IPR037066">
    <property type="entry name" value="Plug_dom_sf"/>
</dbReference>
<dbReference type="NCBIfam" id="TIGR04057">
    <property type="entry name" value="SusC_RagA_signa"/>
    <property type="match status" value="1"/>
</dbReference>
<dbReference type="Gene3D" id="2.40.170.20">
    <property type="entry name" value="TonB-dependent receptor, beta-barrel domain"/>
    <property type="match status" value="1"/>
</dbReference>
<keyword evidence="3 7" id="KW-1134">Transmembrane beta strand</keyword>
<protein>
    <submittedName>
        <fullName evidence="9">TonB-dependent receptor</fullName>
    </submittedName>
</protein>
<evidence type="ECO:0000256" key="2">
    <source>
        <dbReference type="ARBA" id="ARBA00022448"/>
    </source>
</evidence>
<dbReference type="NCBIfam" id="TIGR04056">
    <property type="entry name" value="OMP_RagA_SusC"/>
    <property type="match status" value="1"/>
</dbReference>
<evidence type="ECO:0000256" key="5">
    <source>
        <dbReference type="ARBA" id="ARBA00023136"/>
    </source>
</evidence>
<evidence type="ECO:0000259" key="8">
    <source>
        <dbReference type="Pfam" id="PF07715"/>
    </source>
</evidence>
<dbReference type="InterPro" id="IPR023996">
    <property type="entry name" value="TonB-dep_OMP_SusC/RagA"/>
</dbReference>
<dbReference type="Proteomes" id="UP001501081">
    <property type="component" value="Unassembled WGS sequence"/>
</dbReference>
<keyword evidence="9" id="KW-0675">Receptor</keyword>
<dbReference type="InterPro" id="IPR036942">
    <property type="entry name" value="Beta-barrel_TonB_sf"/>
</dbReference>
<evidence type="ECO:0000256" key="7">
    <source>
        <dbReference type="PROSITE-ProRule" id="PRU01360"/>
    </source>
</evidence>
<evidence type="ECO:0000313" key="10">
    <source>
        <dbReference type="Proteomes" id="UP001501081"/>
    </source>
</evidence>
<evidence type="ECO:0000256" key="6">
    <source>
        <dbReference type="ARBA" id="ARBA00023237"/>
    </source>
</evidence>
<comment type="subcellular location">
    <subcellularLocation>
        <location evidence="1 7">Cell outer membrane</location>
        <topology evidence="1 7">Multi-pass membrane protein</topology>
    </subcellularLocation>
</comment>
<reference evidence="10" key="1">
    <citation type="journal article" date="2019" name="Int. J. Syst. Evol. Microbiol.">
        <title>The Global Catalogue of Microorganisms (GCM) 10K type strain sequencing project: providing services to taxonomists for standard genome sequencing and annotation.</title>
        <authorList>
            <consortium name="The Broad Institute Genomics Platform"/>
            <consortium name="The Broad Institute Genome Sequencing Center for Infectious Disease"/>
            <person name="Wu L."/>
            <person name="Ma J."/>
        </authorList>
    </citation>
    <scope>NUCLEOTIDE SEQUENCE [LARGE SCALE GENOMIC DNA]</scope>
    <source>
        <strain evidence="10">JCM 17338</strain>
    </source>
</reference>